<evidence type="ECO:0000313" key="3">
    <source>
        <dbReference type="Proteomes" id="UP001283361"/>
    </source>
</evidence>
<comment type="caution">
    <text evidence="2">The sequence shown here is derived from an EMBL/GenBank/DDBJ whole genome shotgun (WGS) entry which is preliminary data.</text>
</comment>
<organism evidence="2 3">
    <name type="scientific">Elysia crispata</name>
    <name type="common">lettuce slug</name>
    <dbReference type="NCBI Taxonomy" id="231223"/>
    <lineage>
        <taxon>Eukaryota</taxon>
        <taxon>Metazoa</taxon>
        <taxon>Spiralia</taxon>
        <taxon>Lophotrochozoa</taxon>
        <taxon>Mollusca</taxon>
        <taxon>Gastropoda</taxon>
        <taxon>Heterobranchia</taxon>
        <taxon>Euthyneura</taxon>
        <taxon>Panpulmonata</taxon>
        <taxon>Sacoglossa</taxon>
        <taxon>Placobranchoidea</taxon>
        <taxon>Plakobranchidae</taxon>
        <taxon>Elysia</taxon>
    </lineage>
</organism>
<dbReference type="AlphaFoldDB" id="A0AAE1CK49"/>
<gene>
    <name evidence="2" type="ORF">RRG08_011587</name>
</gene>
<proteinExistence type="predicted"/>
<sequence length="108" mass="11812">MSLALSLYQGSTGRGGYPHRTAPHRPLSGLRRRRVRAETCLPCGTRDLYHGVTYYTRSQRSPSQSLSSPARSAVEQQQTTSPKTPGDPRSPVMPRLAPPGRIGQVLSL</sequence>
<feature type="compositionally biased region" description="Polar residues" evidence="1">
    <location>
        <begin position="74"/>
        <end position="83"/>
    </location>
</feature>
<evidence type="ECO:0000313" key="2">
    <source>
        <dbReference type="EMBL" id="KAK3700830.1"/>
    </source>
</evidence>
<feature type="region of interest" description="Disordered" evidence="1">
    <location>
        <begin position="1"/>
        <end position="31"/>
    </location>
</feature>
<keyword evidence="3" id="KW-1185">Reference proteome</keyword>
<evidence type="ECO:0000256" key="1">
    <source>
        <dbReference type="SAM" id="MobiDB-lite"/>
    </source>
</evidence>
<reference evidence="2" key="1">
    <citation type="journal article" date="2023" name="G3 (Bethesda)">
        <title>A reference genome for the long-term kleptoplast-retaining sea slug Elysia crispata morphotype clarki.</title>
        <authorList>
            <person name="Eastman K.E."/>
            <person name="Pendleton A.L."/>
            <person name="Shaikh M.A."/>
            <person name="Suttiyut T."/>
            <person name="Ogas R."/>
            <person name="Tomko P."/>
            <person name="Gavelis G."/>
            <person name="Widhalm J.R."/>
            <person name="Wisecaver J.H."/>
        </authorList>
    </citation>
    <scope>NUCLEOTIDE SEQUENCE</scope>
    <source>
        <strain evidence="2">ECLA1</strain>
    </source>
</reference>
<dbReference type="Proteomes" id="UP001283361">
    <property type="component" value="Unassembled WGS sequence"/>
</dbReference>
<dbReference type="EMBL" id="JAWDGP010007902">
    <property type="protein sequence ID" value="KAK3700830.1"/>
    <property type="molecule type" value="Genomic_DNA"/>
</dbReference>
<protein>
    <submittedName>
        <fullName evidence="2">Uncharacterized protein</fullName>
    </submittedName>
</protein>
<name>A0AAE1CK49_9GAST</name>
<feature type="region of interest" description="Disordered" evidence="1">
    <location>
        <begin position="54"/>
        <end position="108"/>
    </location>
</feature>
<feature type="compositionally biased region" description="Low complexity" evidence="1">
    <location>
        <begin position="58"/>
        <end position="73"/>
    </location>
</feature>
<accession>A0AAE1CK49</accession>